<protein>
    <submittedName>
        <fullName evidence="7">Transcription factor, fungi</fullName>
    </submittedName>
</protein>
<feature type="region of interest" description="Disordered" evidence="5">
    <location>
        <begin position="160"/>
        <end position="190"/>
    </location>
</feature>
<organism evidence="7 8">
    <name type="scientific">Aspergillus terreus</name>
    <dbReference type="NCBI Taxonomy" id="33178"/>
    <lineage>
        <taxon>Eukaryota</taxon>
        <taxon>Fungi</taxon>
        <taxon>Dikarya</taxon>
        <taxon>Ascomycota</taxon>
        <taxon>Pezizomycotina</taxon>
        <taxon>Eurotiomycetes</taxon>
        <taxon>Eurotiomycetidae</taxon>
        <taxon>Eurotiales</taxon>
        <taxon>Aspergillaceae</taxon>
        <taxon>Aspergillus</taxon>
        <taxon>Aspergillus subgen. Circumdati</taxon>
    </lineage>
</organism>
<dbReference type="OrthoDB" id="3364175at2759"/>
<evidence type="ECO:0000313" key="7">
    <source>
        <dbReference type="EMBL" id="GFF14111.1"/>
    </source>
</evidence>
<feature type="region of interest" description="Disordered" evidence="5">
    <location>
        <begin position="1"/>
        <end position="26"/>
    </location>
</feature>
<dbReference type="GO" id="GO:0000435">
    <property type="term" value="P:positive regulation of transcription from RNA polymerase II promoter by galactose"/>
    <property type="evidence" value="ECO:0007669"/>
    <property type="project" value="TreeGrafter"/>
</dbReference>
<feature type="compositionally biased region" description="Polar residues" evidence="5">
    <location>
        <begin position="48"/>
        <end position="83"/>
    </location>
</feature>
<proteinExistence type="predicted"/>
<feature type="domain" description="Xylanolytic transcriptional activator regulatory" evidence="6">
    <location>
        <begin position="339"/>
        <end position="411"/>
    </location>
</feature>
<dbReference type="GO" id="GO:0000978">
    <property type="term" value="F:RNA polymerase II cis-regulatory region sequence-specific DNA binding"/>
    <property type="evidence" value="ECO:0007669"/>
    <property type="project" value="TreeGrafter"/>
</dbReference>
<keyword evidence="8" id="KW-1185">Reference proteome</keyword>
<name>A0A5M3YVL2_ASPTE</name>
<dbReference type="PANTHER" id="PTHR47424:SF3">
    <property type="entry name" value="REGULATORY PROTEIN GAL4"/>
    <property type="match status" value="1"/>
</dbReference>
<dbReference type="EMBL" id="BLJY01000003">
    <property type="protein sequence ID" value="GFF14111.1"/>
    <property type="molecule type" value="Genomic_DNA"/>
</dbReference>
<gene>
    <name evidence="7" type="ORF">ATEIFO6365_0003016400</name>
</gene>
<evidence type="ECO:0000256" key="5">
    <source>
        <dbReference type="SAM" id="MobiDB-lite"/>
    </source>
</evidence>
<evidence type="ECO:0000256" key="4">
    <source>
        <dbReference type="ARBA" id="ARBA00023242"/>
    </source>
</evidence>
<dbReference type="InterPro" id="IPR051127">
    <property type="entry name" value="Fungal_SecMet_Regulators"/>
</dbReference>
<dbReference type="InterPro" id="IPR007219">
    <property type="entry name" value="XnlR_reg_dom"/>
</dbReference>
<dbReference type="VEuPathDB" id="FungiDB:ATEG_00160"/>
<sequence length="771" mass="85425">MSASSSSCTHDQASVSQPSPKRRRVALACQSCRERKVRYVQMLHEQISHLQQQACQSNARPESQVSDSPQSGETHQPTESTSDVAVPPSAPTVSHEEIEMPASLYPKLTEHHAPQLENTESLSNSINAMGAAVPDVCDIESRDEYYGQSSLVAFIQQCTPASTSTSGPRPPSRSTQPISPSTASTAPAQSSFGSRKIHSYLSDDFSLPPRQAADWLVEVYFTTSHMFYPWVHKESFMRRYEQLWSSHDTKNLHELPDVGLGGRGCSTEVFYCALNAIFAIACEFSDMPVQSKRSSSLLFYERMKSLLSIDIFDSGSVAHVQALLLVSLYLQCTPYPRRCWNTVGLAYRMSVGIGLHLSRSSNKFKPLEREIRWRVWCACVQMDIIVSMTMGRPSMTRIPCNFPLPSPVDDTCLSAGTEPNTQSEADTISRNQFLYENMRLVGILGKILSTVYHSTEPGTDKGHLQSPSWDAQAIMDIERDLEDFQSSLHPGLHWDPSQAWTRPTEPIFKRQSNTLHARYLHLKLLLYRPGFSGHRSGVLSARGRAQHQKPEASSWSRLYQQRCAEGCVQAACDLIESLSKATVQDATGAWWYGVFCEFFQSLDPPGYKSGLTTSLTGGIRLDLISAGIVLVSVDAINAEFDGLGSNELDRAWERCLQTLLRMADVYPSARDYAVALNGLKQRGSLTQPDELGVGKNASRAAEDTGSDSIRDSTWVSMQQAVPTDISDANCNNVASYTGFSPLLADWDFGLEDIMLPQCLQEVDESLLPNLP</sequence>
<feature type="compositionally biased region" description="Polar residues" evidence="5">
    <location>
        <begin position="1"/>
        <end position="19"/>
    </location>
</feature>
<reference evidence="7 8" key="1">
    <citation type="submission" date="2020-01" db="EMBL/GenBank/DDBJ databases">
        <title>Aspergillus terreus IFO 6365 whole genome shotgun sequence.</title>
        <authorList>
            <person name="Kanamasa S."/>
            <person name="Takahashi H."/>
        </authorList>
    </citation>
    <scope>NUCLEOTIDE SEQUENCE [LARGE SCALE GENOMIC DNA]</scope>
    <source>
        <strain evidence="7 8">IFO 6365</strain>
    </source>
</reference>
<keyword evidence="4" id="KW-0539">Nucleus</keyword>
<dbReference type="Pfam" id="PF04082">
    <property type="entry name" value="Fungal_trans"/>
    <property type="match status" value="1"/>
</dbReference>
<dbReference type="PANTHER" id="PTHR47424">
    <property type="entry name" value="REGULATORY PROTEIN GAL4"/>
    <property type="match status" value="1"/>
</dbReference>
<dbReference type="SMART" id="SM00906">
    <property type="entry name" value="Fungal_trans"/>
    <property type="match status" value="1"/>
</dbReference>
<dbReference type="GO" id="GO:0005634">
    <property type="term" value="C:nucleus"/>
    <property type="evidence" value="ECO:0007669"/>
    <property type="project" value="TreeGrafter"/>
</dbReference>
<evidence type="ECO:0000256" key="2">
    <source>
        <dbReference type="ARBA" id="ARBA00023125"/>
    </source>
</evidence>
<dbReference type="GO" id="GO:0000981">
    <property type="term" value="F:DNA-binding transcription factor activity, RNA polymerase II-specific"/>
    <property type="evidence" value="ECO:0007669"/>
    <property type="project" value="TreeGrafter"/>
</dbReference>
<evidence type="ECO:0000256" key="1">
    <source>
        <dbReference type="ARBA" id="ARBA00023015"/>
    </source>
</evidence>
<evidence type="ECO:0000313" key="8">
    <source>
        <dbReference type="Proteomes" id="UP000452235"/>
    </source>
</evidence>
<dbReference type="GO" id="GO:0008270">
    <property type="term" value="F:zinc ion binding"/>
    <property type="evidence" value="ECO:0007669"/>
    <property type="project" value="InterPro"/>
</dbReference>
<dbReference type="Proteomes" id="UP000452235">
    <property type="component" value="Unassembled WGS sequence"/>
</dbReference>
<dbReference type="AlphaFoldDB" id="A0A5M3YVL2"/>
<keyword evidence="1" id="KW-0805">Transcription regulation</keyword>
<dbReference type="GO" id="GO:0006351">
    <property type="term" value="P:DNA-templated transcription"/>
    <property type="evidence" value="ECO:0007669"/>
    <property type="project" value="InterPro"/>
</dbReference>
<accession>A0A5M3YVL2</accession>
<comment type="caution">
    <text evidence="7">The sequence shown here is derived from an EMBL/GenBank/DDBJ whole genome shotgun (WGS) entry which is preliminary data.</text>
</comment>
<keyword evidence="2" id="KW-0238">DNA-binding</keyword>
<feature type="region of interest" description="Disordered" evidence="5">
    <location>
        <begin position="687"/>
        <end position="707"/>
    </location>
</feature>
<evidence type="ECO:0000256" key="3">
    <source>
        <dbReference type="ARBA" id="ARBA00023163"/>
    </source>
</evidence>
<feature type="region of interest" description="Disordered" evidence="5">
    <location>
        <begin position="48"/>
        <end position="95"/>
    </location>
</feature>
<dbReference type="CDD" id="cd12148">
    <property type="entry name" value="fungal_TF_MHR"/>
    <property type="match status" value="1"/>
</dbReference>
<evidence type="ECO:0000259" key="6">
    <source>
        <dbReference type="SMART" id="SM00906"/>
    </source>
</evidence>
<keyword evidence="3" id="KW-0804">Transcription</keyword>